<dbReference type="Gene3D" id="2.10.25.10">
    <property type="entry name" value="Laminin"/>
    <property type="match status" value="4"/>
</dbReference>
<dbReference type="Pfam" id="PF02210">
    <property type="entry name" value="Laminin_G_2"/>
    <property type="match status" value="1"/>
</dbReference>
<dbReference type="SMART" id="SM00179">
    <property type="entry name" value="EGF_CA"/>
    <property type="match status" value="3"/>
</dbReference>
<feature type="disulfide bond" evidence="8">
    <location>
        <begin position="113"/>
        <end position="122"/>
    </location>
</feature>
<dbReference type="InterPro" id="IPR000152">
    <property type="entry name" value="EGF-type_Asp/Asn_hydroxyl_site"/>
</dbReference>
<keyword evidence="7" id="KW-0325">Glycoprotein</keyword>
<dbReference type="PANTHER" id="PTHR45836:SF9">
    <property type="entry name" value="SLIT HOMOLOG 3 PROTEIN"/>
    <property type="match status" value="1"/>
</dbReference>
<dbReference type="Gene3D" id="2.60.120.200">
    <property type="match status" value="1"/>
</dbReference>
<dbReference type="PROSITE" id="PS01186">
    <property type="entry name" value="EGF_2"/>
    <property type="match status" value="4"/>
</dbReference>
<dbReference type="GO" id="GO:0050919">
    <property type="term" value="P:negative chemotaxis"/>
    <property type="evidence" value="ECO:0007669"/>
    <property type="project" value="TreeGrafter"/>
</dbReference>
<dbReference type="PANTHER" id="PTHR45836">
    <property type="entry name" value="SLIT HOMOLOG"/>
    <property type="match status" value="1"/>
</dbReference>
<organism evidence="13 14">
    <name type="scientific">Anguilla anguilla</name>
    <name type="common">European freshwater eel</name>
    <name type="synonym">Muraena anguilla</name>
    <dbReference type="NCBI Taxonomy" id="7936"/>
    <lineage>
        <taxon>Eukaryota</taxon>
        <taxon>Metazoa</taxon>
        <taxon>Chordata</taxon>
        <taxon>Craniata</taxon>
        <taxon>Vertebrata</taxon>
        <taxon>Euteleostomi</taxon>
        <taxon>Actinopterygii</taxon>
        <taxon>Neopterygii</taxon>
        <taxon>Teleostei</taxon>
        <taxon>Anguilliformes</taxon>
        <taxon>Anguillidae</taxon>
        <taxon>Anguilla</taxon>
    </lineage>
</organism>
<evidence type="ECO:0000256" key="5">
    <source>
        <dbReference type="ARBA" id="ARBA00022737"/>
    </source>
</evidence>
<sequence length="495" mass="53510">MGSLGLPLTFHNLRAPQPASAVPQQPVRSHPARPRLTRKLVPRDRFCGTGVASLGCQQQRDSRPHSDLRSSSPLRGWEGDLCDEVVDHCAEGFDPCQHDAKCVPLSKGYRCECLPGYVGQHCEQDYDDCLENKCQHGAQCVDAVNGYTCVCKEGFSGLFCESPPPMILLQTSPCDHADCQNGSQEAYVTLPGAKTRPTAHISLQVATDKDNGVLLYKDDNDPIVLELYQGHIRLIYDIANYPTTFYSVETVNDGLFHTVEVLIQNHTLSLVVDKGAPRSLGKLPRQPSMDQSTQVYIGGVPSTVGIVCAQGACRQRGDTGVSCECPPGRSGPLCDQKSPPSPCQASRCVHGLCVPKGSGYSCQCAEGFSGQYCDRPEEPPACRGHYCGHGECWVTESGAPACRCQPGYAGPNCDTEPTCQGEVVREQLKRHQGHKTCTSTGKVARAECSRACEGGLCCAPVKTRRRKVVFKCTDGSSFSEELETSVECGCTKCPL</sequence>
<comment type="caution">
    <text evidence="8">Lacks conserved residue(s) required for the propagation of feature annotation.</text>
</comment>
<proteinExistence type="predicted"/>
<evidence type="ECO:0000259" key="12">
    <source>
        <dbReference type="PROSITE" id="PS50026"/>
    </source>
</evidence>
<dbReference type="InterPro" id="IPR001881">
    <property type="entry name" value="EGF-like_Ca-bd_dom"/>
</dbReference>
<dbReference type="PROSITE" id="PS01185">
    <property type="entry name" value="CTCK_1"/>
    <property type="match status" value="1"/>
</dbReference>
<feature type="region of interest" description="Disordered" evidence="9">
    <location>
        <begin position="15"/>
        <end position="35"/>
    </location>
</feature>
<dbReference type="InterPro" id="IPR013320">
    <property type="entry name" value="ConA-like_dom_sf"/>
</dbReference>
<feature type="disulfide bond" evidence="8">
    <location>
        <begin position="382"/>
        <end position="392"/>
    </location>
</feature>
<dbReference type="PROSITE" id="PS01225">
    <property type="entry name" value="CTCK_2"/>
    <property type="match status" value="1"/>
</dbReference>
<dbReference type="PROSITE" id="PS01187">
    <property type="entry name" value="EGF_CA"/>
    <property type="match status" value="1"/>
</dbReference>
<keyword evidence="5" id="KW-0677">Repeat</keyword>
<dbReference type="SMART" id="SM00181">
    <property type="entry name" value="EGF"/>
    <property type="match status" value="5"/>
</dbReference>
<evidence type="ECO:0000256" key="3">
    <source>
        <dbReference type="ARBA" id="ARBA00022536"/>
    </source>
</evidence>
<keyword evidence="3 8" id="KW-0245">EGF-like domain</keyword>
<dbReference type="EMBL" id="JAFIRN010000003">
    <property type="protein sequence ID" value="KAG5852268.1"/>
    <property type="molecule type" value="Genomic_DNA"/>
</dbReference>
<dbReference type="CDD" id="cd00110">
    <property type="entry name" value="LamG"/>
    <property type="match status" value="1"/>
</dbReference>
<name>A0A9D3S2J0_ANGAN</name>
<dbReference type="FunFam" id="2.10.25.10:FF:000045">
    <property type="entry name" value="Slit guidance ligand 2"/>
    <property type="match status" value="1"/>
</dbReference>
<gene>
    <name evidence="13" type="ORF">ANANG_G00060600</name>
</gene>
<dbReference type="GO" id="GO:0005576">
    <property type="term" value="C:extracellular region"/>
    <property type="evidence" value="ECO:0007669"/>
    <property type="project" value="UniProtKB-SubCell"/>
</dbReference>
<feature type="disulfide bond" evidence="8">
    <location>
        <begin position="364"/>
        <end position="373"/>
    </location>
</feature>
<feature type="disulfide bond" evidence="8">
    <location>
        <begin position="325"/>
        <end position="334"/>
    </location>
</feature>
<dbReference type="PROSITE" id="PS50025">
    <property type="entry name" value="LAM_G_DOMAIN"/>
    <property type="match status" value="1"/>
</dbReference>
<dbReference type="SUPFAM" id="SSF57196">
    <property type="entry name" value="EGF/Laminin"/>
    <property type="match status" value="3"/>
</dbReference>
<keyword evidence="2" id="KW-0964">Secreted</keyword>
<dbReference type="PROSITE" id="PS00022">
    <property type="entry name" value="EGF_1"/>
    <property type="match status" value="5"/>
</dbReference>
<feature type="domain" description="EGF-like" evidence="12">
    <location>
        <begin position="304"/>
        <end position="335"/>
    </location>
</feature>
<dbReference type="InterPro" id="IPR006207">
    <property type="entry name" value="Cys_knot_C"/>
</dbReference>
<dbReference type="PROSITE" id="PS50026">
    <property type="entry name" value="EGF_3"/>
    <property type="match status" value="5"/>
</dbReference>
<comment type="subcellular location">
    <subcellularLocation>
        <location evidence="1">Secreted</location>
    </subcellularLocation>
</comment>
<dbReference type="SMART" id="SM00282">
    <property type="entry name" value="LamG"/>
    <property type="match status" value="1"/>
</dbReference>
<evidence type="ECO:0000313" key="13">
    <source>
        <dbReference type="EMBL" id="KAG5852268.1"/>
    </source>
</evidence>
<protein>
    <submittedName>
        <fullName evidence="13">Uncharacterized protein</fullName>
    </submittedName>
</protein>
<accession>A0A9D3S2J0</accession>
<dbReference type="CDD" id="cd00054">
    <property type="entry name" value="EGF_CA"/>
    <property type="match status" value="2"/>
</dbReference>
<dbReference type="GO" id="GO:0048495">
    <property type="term" value="F:Roundabout binding"/>
    <property type="evidence" value="ECO:0007669"/>
    <property type="project" value="TreeGrafter"/>
</dbReference>
<keyword evidence="14" id="KW-1185">Reference proteome</keyword>
<evidence type="ECO:0000256" key="4">
    <source>
        <dbReference type="ARBA" id="ARBA00022729"/>
    </source>
</evidence>
<feature type="domain" description="EGF-like" evidence="12">
    <location>
        <begin position="339"/>
        <end position="374"/>
    </location>
</feature>
<dbReference type="Proteomes" id="UP001044222">
    <property type="component" value="Unassembled WGS sequence"/>
</dbReference>
<dbReference type="SMART" id="SM00041">
    <property type="entry name" value="CT"/>
    <property type="match status" value="1"/>
</dbReference>
<dbReference type="Pfam" id="PF00008">
    <property type="entry name" value="EGF"/>
    <property type="match status" value="3"/>
</dbReference>
<evidence type="ECO:0000256" key="2">
    <source>
        <dbReference type="ARBA" id="ARBA00022525"/>
    </source>
</evidence>
<feature type="domain" description="CTCK" evidence="10">
    <location>
        <begin position="419"/>
        <end position="494"/>
    </location>
</feature>
<feature type="domain" description="EGF-like" evidence="12">
    <location>
        <begin position="125"/>
        <end position="161"/>
    </location>
</feature>
<dbReference type="FunFam" id="2.10.25.10:FF:000053">
    <property type="entry name" value="Slit guidance ligand 2"/>
    <property type="match status" value="1"/>
</dbReference>
<keyword evidence="4" id="KW-0732">Signal</keyword>
<feature type="compositionally biased region" description="Low complexity" evidence="9">
    <location>
        <begin position="15"/>
        <end position="27"/>
    </location>
</feature>
<dbReference type="SUPFAM" id="SSF49899">
    <property type="entry name" value="Concanavalin A-like lectins/glucanases"/>
    <property type="match status" value="1"/>
</dbReference>
<dbReference type="InterPro" id="IPR018097">
    <property type="entry name" value="EGF_Ca-bd_CS"/>
</dbReference>
<feature type="disulfide bond" evidence="8">
    <location>
        <begin position="151"/>
        <end position="160"/>
    </location>
</feature>
<dbReference type="GO" id="GO:0007411">
    <property type="term" value="P:axon guidance"/>
    <property type="evidence" value="ECO:0007669"/>
    <property type="project" value="TreeGrafter"/>
</dbReference>
<keyword evidence="6 8" id="KW-1015">Disulfide bond</keyword>
<dbReference type="InterPro" id="IPR001791">
    <property type="entry name" value="Laminin_G"/>
</dbReference>
<dbReference type="GO" id="GO:0008201">
    <property type="term" value="F:heparin binding"/>
    <property type="evidence" value="ECO:0007669"/>
    <property type="project" value="TreeGrafter"/>
</dbReference>
<dbReference type="InterPro" id="IPR051355">
    <property type="entry name" value="Notch/Slit_guidance"/>
</dbReference>
<evidence type="ECO:0000256" key="9">
    <source>
        <dbReference type="SAM" id="MobiDB-lite"/>
    </source>
</evidence>
<dbReference type="GO" id="GO:0005509">
    <property type="term" value="F:calcium ion binding"/>
    <property type="evidence" value="ECO:0007669"/>
    <property type="project" value="InterPro"/>
</dbReference>
<feature type="domain" description="Laminin G" evidence="11">
    <location>
        <begin position="177"/>
        <end position="387"/>
    </location>
</feature>
<evidence type="ECO:0000259" key="10">
    <source>
        <dbReference type="PROSITE" id="PS01225"/>
    </source>
</evidence>
<evidence type="ECO:0000313" key="14">
    <source>
        <dbReference type="Proteomes" id="UP001044222"/>
    </source>
</evidence>
<evidence type="ECO:0000259" key="11">
    <source>
        <dbReference type="PROSITE" id="PS50025"/>
    </source>
</evidence>
<evidence type="ECO:0000256" key="8">
    <source>
        <dbReference type="PROSITE-ProRule" id="PRU00076"/>
    </source>
</evidence>
<feature type="disulfide bond" evidence="8">
    <location>
        <begin position="404"/>
        <end position="413"/>
    </location>
</feature>
<feature type="disulfide bond" evidence="8">
    <location>
        <begin position="343"/>
        <end position="353"/>
    </location>
</feature>
<comment type="caution">
    <text evidence="13">The sequence shown here is derived from an EMBL/GenBank/DDBJ whole genome shotgun (WGS) entry which is preliminary data.</text>
</comment>
<reference evidence="13" key="1">
    <citation type="submission" date="2021-01" db="EMBL/GenBank/DDBJ databases">
        <title>A chromosome-scale assembly of European eel, Anguilla anguilla.</title>
        <authorList>
            <person name="Henkel C."/>
            <person name="Jong-Raadsen S.A."/>
            <person name="Dufour S."/>
            <person name="Weltzien F.-A."/>
            <person name="Palstra A.P."/>
            <person name="Pelster B."/>
            <person name="Spaink H.P."/>
            <person name="Van Den Thillart G.E."/>
            <person name="Jansen H."/>
            <person name="Zahm M."/>
            <person name="Klopp C."/>
            <person name="Cedric C."/>
            <person name="Louis A."/>
            <person name="Berthelot C."/>
            <person name="Parey E."/>
            <person name="Roest Crollius H."/>
            <person name="Montfort J."/>
            <person name="Robinson-Rechavi M."/>
            <person name="Bucao C."/>
            <person name="Bouchez O."/>
            <person name="Gislard M."/>
            <person name="Lluch J."/>
            <person name="Milhes M."/>
            <person name="Lampietro C."/>
            <person name="Lopez Roques C."/>
            <person name="Donnadieu C."/>
            <person name="Braasch I."/>
            <person name="Desvignes T."/>
            <person name="Postlethwait J."/>
            <person name="Bobe J."/>
            <person name="Guiguen Y."/>
            <person name="Dirks R."/>
        </authorList>
    </citation>
    <scope>NUCLEOTIDE SEQUENCE</scope>
    <source>
        <strain evidence="13">Tag_6206</strain>
        <tissue evidence="13">Liver</tissue>
    </source>
</reference>
<feature type="domain" description="EGF-like" evidence="12">
    <location>
        <begin position="378"/>
        <end position="414"/>
    </location>
</feature>
<evidence type="ECO:0000256" key="6">
    <source>
        <dbReference type="ARBA" id="ARBA00023157"/>
    </source>
</evidence>
<dbReference type="InterPro" id="IPR000742">
    <property type="entry name" value="EGF"/>
</dbReference>
<feature type="domain" description="EGF-like" evidence="12">
    <location>
        <begin position="85"/>
        <end position="123"/>
    </location>
</feature>
<dbReference type="AlphaFoldDB" id="A0A9D3S2J0"/>
<evidence type="ECO:0000256" key="1">
    <source>
        <dbReference type="ARBA" id="ARBA00004613"/>
    </source>
</evidence>
<dbReference type="PROSITE" id="PS00010">
    <property type="entry name" value="ASX_HYDROXYL"/>
    <property type="match status" value="1"/>
</dbReference>
<evidence type="ECO:0000256" key="7">
    <source>
        <dbReference type="ARBA" id="ARBA00023180"/>
    </source>
</evidence>